<dbReference type="Proteomes" id="UP001497525">
    <property type="component" value="Unassembled WGS sequence"/>
</dbReference>
<protein>
    <submittedName>
        <fullName evidence="1">Uncharacterized protein</fullName>
    </submittedName>
</protein>
<dbReference type="AlphaFoldDB" id="A0AAV2T3U6"/>
<evidence type="ECO:0000313" key="2">
    <source>
        <dbReference type="Proteomes" id="UP001497525"/>
    </source>
</evidence>
<evidence type="ECO:0000313" key="1">
    <source>
        <dbReference type="EMBL" id="CAL5131511.1"/>
    </source>
</evidence>
<organism evidence="1 2">
    <name type="scientific">Calicophoron daubneyi</name>
    <name type="common">Rumen fluke</name>
    <name type="synonym">Paramphistomum daubneyi</name>
    <dbReference type="NCBI Taxonomy" id="300641"/>
    <lineage>
        <taxon>Eukaryota</taxon>
        <taxon>Metazoa</taxon>
        <taxon>Spiralia</taxon>
        <taxon>Lophotrochozoa</taxon>
        <taxon>Platyhelminthes</taxon>
        <taxon>Trematoda</taxon>
        <taxon>Digenea</taxon>
        <taxon>Plagiorchiida</taxon>
        <taxon>Pronocephalata</taxon>
        <taxon>Paramphistomoidea</taxon>
        <taxon>Paramphistomidae</taxon>
        <taxon>Calicophoron</taxon>
    </lineage>
</organism>
<name>A0AAV2T3U6_CALDB</name>
<sequence>MCRMKSNLGKSNYNVEMLLPMTVAIQLPRESPVVVMGVSGMLLTRIPGIFSILQSYLVVSEAILNQAGTYRKSASSTDYISVLMPRAMLSASKFHLELLLGKKFTEAGRNRMNNVPLNGVRVSDPRTAPPILSKNQPPRVLKAIKLESGFYHLGLTLLLRNTNFDNTAMIACCASTEG</sequence>
<gene>
    <name evidence="1" type="ORF">CDAUBV1_LOCUS3931</name>
</gene>
<reference evidence="1" key="1">
    <citation type="submission" date="2024-06" db="EMBL/GenBank/DDBJ databases">
        <authorList>
            <person name="Liu X."/>
            <person name="Lenzi L."/>
            <person name="Haldenby T S."/>
            <person name="Uol C."/>
        </authorList>
    </citation>
    <scope>NUCLEOTIDE SEQUENCE</scope>
</reference>
<proteinExistence type="predicted"/>
<accession>A0AAV2T3U6</accession>
<dbReference type="EMBL" id="CAXLJL010000098">
    <property type="protein sequence ID" value="CAL5131511.1"/>
    <property type="molecule type" value="Genomic_DNA"/>
</dbReference>
<comment type="caution">
    <text evidence="1">The sequence shown here is derived from an EMBL/GenBank/DDBJ whole genome shotgun (WGS) entry which is preliminary data.</text>
</comment>